<dbReference type="InterPro" id="IPR036291">
    <property type="entry name" value="NAD(P)-bd_dom_sf"/>
</dbReference>
<evidence type="ECO:0000256" key="1">
    <source>
        <dbReference type="ARBA" id="ARBA00007637"/>
    </source>
</evidence>
<sequence length="337" mass="37321">MKVLFIGGTGLISQAVSKLTVEKGFDLYLLNRGQRNDFVPDGAHVIKADIRDAAATAEALKPFEFDVVVDWIAFTADHVRVDVELFKGKTSQYIFISSASAYQKPATQYLVTESTPLANPFWQYSRDKIACEELLMNAYRNESFPITIVRPSYTYGDTMIPSALNSWSHPWSLVDRMRKGKKIVVHGDGTSLWTMTHNTDFAKGFVGLLGNPKAIGHAFHITSDEVLDWNQITRSIGAAAGVKPDIANISSDFITAFSPDSVGGLLGDKAVSSVFDNSKIKRFVPGFVATVPFHEGIKRTVEWFEGHPEKCTVDTAWNELMDRIVEAHEAGRQRANS</sequence>
<comment type="similarity">
    <text evidence="1">Belongs to the NAD(P)-dependent epimerase/dehydratase family.</text>
</comment>
<evidence type="ECO:0000313" key="3">
    <source>
        <dbReference type="EMBL" id="MCU6796489.1"/>
    </source>
</evidence>
<accession>A0ABT2UPA6</accession>
<dbReference type="Gene3D" id="3.40.50.720">
    <property type="entry name" value="NAD(P)-binding Rossmann-like Domain"/>
    <property type="match status" value="1"/>
</dbReference>
<dbReference type="SUPFAM" id="SSF51735">
    <property type="entry name" value="NAD(P)-binding Rossmann-fold domains"/>
    <property type="match status" value="1"/>
</dbReference>
<dbReference type="EMBL" id="JAOQIO010000103">
    <property type="protein sequence ID" value="MCU6796489.1"/>
    <property type="molecule type" value="Genomic_DNA"/>
</dbReference>
<keyword evidence="4" id="KW-1185">Reference proteome</keyword>
<organism evidence="3 4">
    <name type="scientific">Paenibacillus baimaensis</name>
    <dbReference type="NCBI Taxonomy" id="2982185"/>
    <lineage>
        <taxon>Bacteria</taxon>
        <taxon>Bacillati</taxon>
        <taxon>Bacillota</taxon>
        <taxon>Bacilli</taxon>
        <taxon>Bacillales</taxon>
        <taxon>Paenibacillaceae</taxon>
        <taxon>Paenibacillus</taxon>
    </lineage>
</organism>
<evidence type="ECO:0000313" key="4">
    <source>
        <dbReference type="Proteomes" id="UP001652445"/>
    </source>
</evidence>
<dbReference type="Proteomes" id="UP001652445">
    <property type="component" value="Unassembled WGS sequence"/>
</dbReference>
<dbReference type="Pfam" id="PF01370">
    <property type="entry name" value="Epimerase"/>
    <property type="match status" value="2"/>
</dbReference>
<evidence type="ECO:0000259" key="2">
    <source>
        <dbReference type="Pfam" id="PF01370"/>
    </source>
</evidence>
<feature type="domain" description="NAD-dependent epimerase/dehydratase" evidence="2">
    <location>
        <begin position="4"/>
        <end position="79"/>
    </location>
</feature>
<feature type="domain" description="NAD-dependent epimerase/dehydratase" evidence="2">
    <location>
        <begin position="90"/>
        <end position="218"/>
    </location>
</feature>
<dbReference type="InterPro" id="IPR001509">
    <property type="entry name" value="Epimerase_deHydtase"/>
</dbReference>
<gene>
    <name evidence="3" type="ORF">OB236_30625</name>
</gene>
<proteinExistence type="inferred from homology"/>
<name>A0ABT2UPA6_9BACL</name>
<dbReference type="RefSeq" id="WP_262687306.1">
    <property type="nucleotide sequence ID" value="NZ_JAOQIO010000103.1"/>
</dbReference>
<dbReference type="CDD" id="cd05265">
    <property type="entry name" value="SDR_a1"/>
    <property type="match status" value="1"/>
</dbReference>
<protein>
    <submittedName>
        <fullName evidence="3">SDR family oxidoreductase</fullName>
    </submittedName>
</protein>
<dbReference type="PANTHER" id="PTHR43000">
    <property type="entry name" value="DTDP-D-GLUCOSE 4,6-DEHYDRATASE-RELATED"/>
    <property type="match status" value="1"/>
</dbReference>
<reference evidence="3 4" key="1">
    <citation type="submission" date="2022-09" db="EMBL/GenBank/DDBJ databases">
        <authorList>
            <person name="Han X.L."/>
            <person name="Wang Q."/>
            <person name="Lu T."/>
        </authorList>
    </citation>
    <scope>NUCLEOTIDE SEQUENCE [LARGE SCALE GENOMIC DNA]</scope>
    <source>
        <strain evidence="3 4">WQ 127069</strain>
    </source>
</reference>
<comment type="caution">
    <text evidence="3">The sequence shown here is derived from an EMBL/GenBank/DDBJ whole genome shotgun (WGS) entry which is preliminary data.</text>
</comment>